<organism evidence="2 3">
    <name type="scientific">Halogeometricum pallidum JCM 14848</name>
    <dbReference type="NCBI Taxonomy" id="1227487"/>
    <lineage>
        <taxon>Archaea</taxon>
        <taxon>Methanobacteriati</taxon>
        <taxon>Methanobacteriota</taxon>
        <taxon>Stenosarchaea group</taxon>
        <taxon>Halobacteria</taxon>
        <taxon>Halobacteriales</taxon>
        <taxon>Haloferacaceae</taxon>
        <taxon>Halogeometricum</taxon>
    </lineage>
</organism>
<evidence type="ECO:0000259" key="1">
    <source>
        <dbReference type="Pfam" id="PF01370"/>
    </source>
</evidence>
<accession>M0DAW8</accession>
<dbReference type="PANTHER" id="PTHR43103:SF6">
    <property type="entry name" value="PUTATIVE-RELATED"/>
    <property type="match status" value="1"/>
</dbReference>
<evidence type="ECO:0000313" key="3">
    <source>
        <dbReference type="Proteomes" id="UP000011513"/>
    </source>
</evidence>
<reference evidence="2 3" key="1">
    <citation type="journal article" date="2014" name="PLoS Genet.">
        <title>Phylogenetically driven sequencing of extremely halophilic archaea reveals strategies for static and dynamic osmo-response.</title>
        <authorList>
            <person name="Becker E.A."/>
            <person name="Seitzer P.M."/>
            <person name="Tritt A."/>
            <person name="Larsen D."/>
            <person name="Krusor M."/>
            <person name="Yao A.I."/>
            <person name="Wu D."/>
            <person name="Madern D."/>
            <person name="Eisen J.A."/>
            <person name="Darling A.E."/>
            <person name="Facciotti M.T."/>
        </authorList>
    </citation>
    <scope>NUCLEOTIDE SEQUENCE [LARGE SCALE GENOMIC DNA]</scope>
    <source>
        <strain evidence="2 3">JCM 14848</strain>
    </source>
</reference>
<sequence>MFDLFHEFDPDDVVHWGAIPDPLGHAGGHVFENNLMGAYNVLDAAGRVGADVVAASSESAYGFAFADETPLPDYLPIDETHPMRPEDPYGTAKVAAEEVAEMVARRDGIGIVSIRPSWIQYPGEYLCRDRDPSEEGDGNIWCYVDIRDIVDSVVAAIDADIDGHEPLNIAAANNYADMPTRDVVENWFGKLPEQCDIGGEQAALSTAKAQEMLDWEPTYSWREAADEDVAGATIF</sequence>
<gene>
    <name evidence="2" type="ORF">C474_07427</name>
</gene>
<dbReference type="CDD" id="cd08946">
    <property type="entry name" value="SDR_e"/>
    <property type="match status" value="1"/>
</dbReference>
<dbReference type="InterPro" id="IPR036291">
    <property type="entry name" value="NAD(P)-bd_dom_sf"/>
</dbReference>
<dbReference type="Proteomes" id="UP000011513">
    <property type="component" value="Unassembled WGS sequence"/>
</dbReference>
<dbReference type="InterPro" id="IPR001509">
    <property type="entry name" value="Epimerase_deHydtase"/>
</dbReference>
<dbReference type="AlphaFoldDB" id="M0DAW8"/>
<dbReference type="Pfam" id="PF01370">
    <property type="entry name" value="Epimerase"/>
    <property type="match status" value="1"/>
</dbReference>
<evidence type="ECO:0000313" key="2">
    <source>
        <dbReference type="EMBL" id="ELZ32630.1"/>
    </source>
</evidence>
<dbReference type="eggNOG" id="arCOG01369">
    <property type="taxonomic scope" value="Archaea"/>
</dbReference>
<dbReference type="SUPFAM" id="SSF51735">
    <property type="entry name" value="NAD(P)-binding Rossmann-fold domains"/>
    <property type="match status" value="1"/>
</dbReference>
<dbReference type="EMBL" id="AOIV01000011">
    <property type="protein sequence ID" value="ELZ32630.1"/>
    <property type="molecule type" value="Genomic_DNA"/>
</dbReference>
<protein>
    <submittedName>
        <fullName evidence="2">UDP-glucose 4-epimerase</fullName>
    </submittedName>
</protein>
<keyword evidence="3" id="KW-1185">Reference proteome</keyword>
<dbReference type="PANTHER" id="PTHR43103">
    <property type="entry name" value="NUCLEOSIDE-DIPHOSPHATE-SUGAR EPIMERASE"/>
    <property type="match status" value="1"/>
</dbReference>
<proteinExistence type="predicted"/>
<name>M0DAW8_HALPD</name>
<feature type="domain" description="NAD-dependent epimerase/dehydratase" evidence="1">
    <location>
        <begin position="3"/>
        <end position="117"/>
    </location>
</feature>
<dbReference type="Gene3D" id="3.40.50.720">
    <property type="entry name" value="NAD(P)-binding Rossmann-like Domain"/>
    <property type="match status" value="1"/>
</dbReference>
<dbReference type="InParanoid" id="M0DAW8"/>
<comment type="caution">
    <text evidence="2">The sequence shown here is derived from an EMBL/GenBank/DDBJ whole genome shotgun (WGS) entry which is preliminary data.</text>
</comment>